<reference evidence="5" key="1">
    <citation type="submission" date="2025-08" db="UniProtKB">
        <authorList>
            <consortium name="RefSeq"/>
        </authorList>
    </citation>
    <scope>IDENTIFICATION</scope>
    <source>
        <tissue evidence="5">Gonads</tissue>
    </source>
</reference>
<dbReference type="Pfam" id="PF03097">
    <property type="entry name" value="BRO1"/>
    <property type="match status" value="1"/>
</dbReference>
<feature type="compositionally biased region" description="Pro residues" evidence="2">
    <location>
        <begin position="864"/>
        <end position="881"/>
    </location>
</feature>
<evidence type="ECO:0000256" key="1">
    <source>
        <dbReference type="SAM" id="Coils"/>
    </source>
</evidence>
<organism evidence="4 5">
    <name type="scientific">Lingula anatina</name>
    <name type="common">Brachiopod</name>
    <name type="synonym">Lingula unguis</name>
    <dbReference type="NCBI Taxonomy" id="7574"/>
    <lineage>
        <taxon>Eukaryota</taxon>
        <taxon>Metazoa</taxon>
        <taxon>Spiralia</taxon>
        <taxon>Lophotrochozoa</taxon>
        <taxon>Brachiopoda</taxon>
        <taxon>Linguliformea</taxon>
        <taxon>Lingulata</taxon>
        <taxon>Lingulida</taxon>
        <taxon>Linguloidea</taxon>
        <taxon>Lingulidae</taxon>
        <taxon>Lingula</taxon>
    </lineage>
</organism>
<dbReference type="SMART" id="SM01041">
    <property type="entry name" value="BRO1"/>
    <property type="match status" value="1"/>
</dbReference>
<dbReference type="GO" id="GO:0000281">
    <property type="term" value="P:mitotic cytokinesis"/>
    <property type="evidence" value="ECO:0007669"/>
    <property type="project" value="TreeGrafter"/>
</dbReference>
<feature type="compositionally biased region" description="Low complexity" evidence="2">
    <location>
        <begin position="822"/>
        <end position="863"/>
    </location>
</feature>
<feature type="compositionally biased region" description="Pro residues" evidence="2">
    <location>
        <begin position="783"/>
        <end position="793"/>
    </location>
</feature>
<feature type="region of interest" description="Disordered" evidence="2">
    <location>
        <begin position="714"/>
        <end position="895"/>
    </location>
</feature>
<dbReference type="InterPro" id="IPR004328">
    <property type="entry name" value="BRO1_dom"/>
</dbReference>
<proteinExistence type="predicted"/>
<feature type="domain" description="BRO1" evidence="3">
    <location>
        <begin position="3"/>
        <end position="393"/>
    </location>
</feature>
<dbReference type="Gene3D" id="1.20.120.560">
    <property type="entry name" value="alix/aip1 in complex with the ypdl late domain"/>
    <property type="match status" value="1"/>
</dbReference>
<sequence length="895" mass="99460">MANFIAVPMKKCWEVEMAGPLRGFIQTTYPDYNIEDFNQALKDFDRLRSQMISKSMDRHESALDVLYRYHDQLVAIEAKLPMAENQIRINFKWQDAFDKETFFGGKNTLSISSAAYEKVCLLFNIAALQSQIGQLQNHESDEGLKMSAKMYQQAAGIYTYLSESVMSLVPQGTTPDLTTDTLTALQLLMLAHAQESYCLKAIADKMKDAVTAKLCNQCSDLYAEAMRQLQMYSIRELWPPNWISVTAGKQAAYHAMAEYHQAMVCQQNHAYGEEIARLQHAKELMQAAVTRGGKEVNFSEKMAKIQRALDSAEKDNNFIYHDKIPSRGNLDPIGKAPVAKAIPIASPMGSDFKDLFEKLVPLNVHQALMTHENKKEQVVQMAVGKLREQTQLMNSVLASLNLPASIEDFSGSDVPPSLMEKAQKVQSEGGINHIAQLMQDLPESLARNREILGEAIKLLDEEQASDDQLRQQFKERWTRTPSIKLTEPIRAEAAKYQGILDNAIKADGIVKAKYSENERAIKLLSNPGELKSALPSASPAAALKDSPTVKELRTLMQQVEAIKAERDAIEMEIKEQKCDMTSKFMAALAQDGAINEESLSAAELDRIYGPLQQQVQESCERQESIMINVERVNMDFCRQRDSNQSAAEREKILKELQSGYDAFRELKGNLEEGTKFYNDLTQLLVKFQNKVTDFCFARKTEKEDMMKDLQSSIANQKTAPTPAAPSYQQPRVPPARPPPPTLPATAQAPPSAPTQAPPSSSYSAPPQGPPTSGASAPSQAPSSGPPSQLPYPSQPGSQGPAYGAAPYSQPSPYPQYTPMPMPGGYNPYNPYMGHQQQGGYPQQYPQQGAPQYPQQGAPAYPQQGAPPYPQQGAPQYPPQYPPQQGGYPYPQQQWR</sequence>
<gene>
    <name evidence="5" type="primary">LOC106152012</name>
</gene>
<feature type="compositionally biased region" description="Pro residues" evidence="2">
    <location>
        <begin position="731"/>
        <end position="742"/>
    </location>
</feature>
<dbReference type="GO" id="GO:0005768">
    <property type="term" value="C:endosome"/>
    <property type="evidence" value="ECO:0007669"/>
    <property type="project" value="TreeGrafter"/>
</dbReference>
<dbReference type="PANTHER" id="PTHR23030">
    <property type="entry name" value="PCD6 INTERACTING PROTEIN-RELATED"/>
    <property type="match status" value="1"/>
</dbReference>
<feature type="compositionally biased region" description="Pro residues" evidence="2">
    <location>
        <begin position="809"/>
        <end position="821"/>
    </location>
</feature>
<dbReference type="FunFam" id="1.25.40.280:FF:000001">
    <property type="entry name" value="programmed cell death 6-interacting protein-like isoform X1"/>
    <property type="match status" value="1"/>
</dbReference>
<dbReference type="STRING" id="7574.A0A1S3H619"/>
<dbReference type="InParanoid" id="A0A1S3H619"/>
<keyword evidence="4" id="KW-1185">Reference proteome</keyword>
<dbReference type="OrthoDB" id="2141925at2759"/>
<dbReference type="CDD" id="cd09235">
    <property type="entry name" value="V_Alix"/>
    <property type="match status" value="1"/>
</dbReference>
<dbReference type="Proteomes" id="UP000085678">
    <property type="component" value="Unplaced"/>
</dbReference>
<dbReference type="GeneID" id="106152012"/>
<evidence type="ECO:0000313" key="4">
    <source>
        <dbReference type="Proteomes" id="UP000085678"/>
    </source>
</evidence>
<dbReference type="FunCoup" id="A0A1S3H619">
    <property type="interactions" value="2278"/>
</dbReference>
<keyword evidence="1" id="KW-0175">Coiled coil</keyword>
<feature type="compositionally biased region" description="Low complexity" evidence="2">
    <location>
        <begin position="882"/>
        <end position="895"/>
    </location>
</feature>
<evidence type="ECO:0000313" key="5">
    <source>
        <dbReference type="RefSeq" id="XP_013380921.1"/>
    </source>
</evidence>
<dbReference type="AlphaFoldDB" id="A0A1S3H619"/>
<dbReference type="InterPro" id="IPR025304">
    <property type="entry name" value="ALIX_V_dom"/>
</dbReference>
<dbReference type="Gene3D" id="1.25.40.280">
    <property type="entry name" value="alix/aip1 like domains"/>
    <property type="match status" value="1"/>
</dbReference>
<evidence type="ECO:0000256" key="2">
    <source>
        <dbReference type="SAM" id="MobiDB-lite"/>
    </source>
</evidence>
<dbReference type="KEGG" id="lak:106152012"/>
<protein>
    <submittedName>
        <fullName evidence="5">Programmed cell death 6-interacting protein isoform X1</fullName>
    </submittedName>
</protein>
<dbReference type="Gene3D" id="1.20.140.50">
    <property type="entry name" value="alix/aip1 like domains"/>
    <property type="match status" value="1"/>
</dbReference>
<dbReference type="PROSITE" id="PS51180">
    <property type="entry name" value="BRO1"/>
    <property type="match status" value="1"/>
</dbReference>
<evidence type="ECO:0000259" key="3">
    <source>
        <dbReference type="PROSITE" id="PS51180"/>
    </source>
</evidence>
<dbReference type="RefSeq" id="XP_013380921.1">
    <property type="nucleotide sequence ID" value="XM_013525467.1"/>
</dbReference>
<accession>A0A1S3H619</accession>
<feature type="compositionally biased region" description="Low complexity" evidence="2">
    <location>
        <begin position="757"/>
        <end position="782"/>
    </location>
</feature>
<dbReference type="Pfam" id="PF13949">
    <property type="entry name" value="ALIX_LYPXL_bnd"/>
    <property type="match status" value="1"/>
</dbReference>
<name>A0A1S3H619_LINAN</name>
<dbReference type="InterPro" id="IPR038499">
    <property type="entry name" value="BRO1_sf"/>
</dbReference>
<feature type="compositionally biased region" description="Low complexity" evidence="2">
    <location>
        <begin position="799"/>
        <end position="808"/>
    </location>
</feature>
<dbReference type="PANTHER" id="PTHR23030:SF39">
    <property type="entry name" value="PROGRAMMED CELL DEATH 6-INTERACTING PROTEIN"/>
    <property type="match status" value="1"/>
</dbReference>
<feature type="coiled-coil region" evidence="1">
    <location>
        <begin position="552"/>
        <end position="579"/>
    </location>
</feature>